<evidence type="ECO:0000256" key="1">
    <source>
        <dbReference type="SAM" id="Phobius"/>
    </source>
</evidence>
<keyword evidence="1" id="KW-0472">Membrane</keyword>
<feature type="transmembrane region" description="Helical" evidence="1">
    <location>
        <begin position="47"/>
        <end position="69"/>
    </location>
</feature>
<dbReference type="EMBL" id="CP115300">
    <property type="protein sequence ID" value="WBO68675.1"/>
    <property type="molecule type" value="Genomic_DNA"/>
</dbReference>
<feature type="transmembrane region" description="Helical" evidence="1">
    <location>
        <begin position="20"/>
        <end position="41"/>
    </location>
</feature>
<accession>A0ABY7PDI2</accession>
<evidence type="ECO:0000313" key="2">
    <source>
        <dbReference type="EMBL" id="WBO68675.1"/>
    </source>
</evidence>
<sequence length="161" mass="17397">MGDTNAQVVLRPSTGNRRTVIALMVAGDLAFMALPIVVASTQSPTTVAVLAVFCALSMAVMTFLLLRLANSRVEIGPDRVLVHAFLPLKPFDMARADIVAVQRASGVRTGDFGIPYSRYYLPRLQLKGGRSIPVHALTSGTETQLEEQADRLEKALELCNS</sequence>
<evidence type="ECO:0000313" key="3">
    <source>
        <dbReference type="Proteomes" id="UP001212326"/>
    </source>
</evidence>
<gene>
    <name evidence="2" type="ORF">O1G22_40650</name>
</gene>
<proteinExistence type="predicted"/>
<organism evidence="2 3">
    <name type="scientific">Streptomyces camelliae</name>
    <dbReference type="NCBI Taxonomy" id="3004093"/>
    <lineage>
        <taxon>Bacteria</taxon>
        <taxon>Bacillati</taxon>
        <taxon>Actinomycetota</taxon>
        <taxon>Actinomycetes</taxon>
        <taxon>Kitasatosporales</taxon>
        <taxon>Streptomycetaceae</taxon>
        <taxon>Streptomyces</taxon>
    </lineage>
</organism>
<keyword evidence="3" id="KW-1185">Reference proteome</keyword>
<reference evidence="2 3" key="1">
    <citation type="submission" date="2022-12" db="EMBL/GenBank/DDBJ databases">
        <authorList>
            <person name="Mo P."/>
        </authorList>
    </citation>
    <scope>NUCLEOTIDE SEQUENCE [LARGE SCALE GENOMIC DNA]</scope>
    <source>
        <strain evidence="2 3">HUAS 2-6</strain>
    </source>
</reference>
<dbReference type="Proteomes" id="UP001212326">
    <property type="component" value="Chromosome"/>
</dbReference>
<protein>
    <recommendedName>
        <fullName evidence="4">PH domain-containing protein</fullName>
    </recommendedName>
</protein>
<dbReference type="RefSeq" id="WP_270085903.1">
    <property type="nucleotide sequence ID" value="NZ_CP115300.1"/>
</dbReference>
<keyword evidence="1" id="KW-1133">Transmembrane helix</keyword>
<evidence type="ECO:0008006" key="4">
    <source>
        <dbReference type="Google" id="ProtNLM"/>
    </source>
</evidence>
<keyword evidence="1" id="KW-0812">Transmembrane</keyword>
<name>A0ABY7PDI2_9ACTN</name>